<dbReference type="EMBL" id="RYZH01000009">
    <property type="protein sequence ID" value="RUL88567.1"/>
    <property type="molecule type" value="Genomic_DNA"/>
</dbReference>
<name>A0A432MMZ7_9BACT</name>
<dbReference type="InterPro" id="IPR002321">
    <property type="entry name" value="Cyt_c_II"/>
</dbReference>
<proteinExistence type="predicted"/>
<feature type="coiled-coil region" evidence="1">
    <location>
        <begin position="162"/>
        <end position="189"/>
    </location>
</feature>
<dbReference type="Proteomes" id="UP000280296">
    <property type="component" value="Unassembled WGS sequence"/>
</dbReference>
<feature type="region of interest" description="Disordered" evidence="2">
    <location>
        <begin position="1"/>
        <end position="74"/>
    </location>
</feature>
<evidence type="ECO:0000256" key="2">
    <source>
        <dbReference type="SAM" id="MobiDB-lite"/>
    </source>
</evidence>
<dbReference type="GO" id="GO:0009055">
    <property type="term" value="F:electron transfer activity"/>
    <property type="evidence" value="ECO:0007669"/>
    <property type="project" value="InterPro"/>
</dbReference>
<accession>A0A432MMZ7</accession>
<dbReference type="GO" id="GO:0022900">
    <property type="term" value="P:electron transport chain"/>
    <property type="evidence" value="ECO:0007669"/>
    <property type="project" value="InterPro"/>
</dbReference>
<keyword evidence="4" id="KW-1185">Reference proteome</keyword>
<dbReference type="InterPro" id="IPR010980">
    <property type="entry name" value="Cyt_c/b562"/>
</dbReference>
<evidence type="ECO:0000313" key="4">
    <source>
        <dbReference type="Proteomes" id="UP000280296"/>
    </source>
</evidence>
<feature type="compositionally biased region" description="Basic and acidic residues" evidence="2">
    <location>
        <begin position="27"/>
        <end position="44"/>
    </location>
</feature>
<dbReference type="Pfam" id="PF01322">
    <property type="entry name" value="Cytochrom_C_2"/>
    <property type="match status" value="1"/>
</dbReference>
<dbReference type="SUPFAM" id="SSF47175">
    <property type="entry name" value="Cytochromes"/>
    <property type="match status" value="1"/>
</dbReference>
<evidence type="ECO:0000256" key="1">
    <source>
        <dbReference type="SAM" id="Coils"/>
    </source>
</evidence>
<protein>
    <recommendedName>
        <fullName evidence="5">Cytochrome c</fullName>
    </recommendedName>
</protein>
<evidence type="ECO:0008006" key="5">
    <source>
        <dbReference type="Google" id="ProtNLM"/>
    </source>
</evidence>
<organism evidence="3 4">
    <name type="scientific">Tautonia sociabilis</name>
    <dbReference type="NCBI Taxonomy" id="2080755"/>
    <lineage>
        <taxon>Bacteria</taxon>
        <taxon>Pseudomonadati</taxon>
        <taxon>Planctomycetota</taxon>
        <taxon>Planctomycetia</taxon>
        <taxon>Isosphaerales</taxon>
        <taxon>Isosphaeraceae</taxon>
        <taxon>Tautonia</taxon>
    </lineage>
</organism>
<reference evidence="3 4" key="1">
    <citation type="submission" date="2018-12" db="EMBL/GenBank/DDBJ databases">
        <authorList>
            <person name="Toschakov S.V."/>
        </authorList>
    </citation>
    <scope>NUCLEOTIDE SEQUENCE [LARGE SCALE GENOMIC DNA]</scope>
    <source>
        <strain evidence="3 4">GM2012</strain>
    </source>
</reference>
<keyword evidence="1" id="KW-0175">Coiled coil</keyword>
<comment type="caution">
    <text evidence="3">The sequence shown here is derived from an EMBL/GenBank/DDBJ whole genome shotgun (WGS) entry which is preliminary data.</text>
</comment>
<feature type="compositionally biased region" description="Basic residues" evidence="2">
    <location>
        <begin position="103"/>
        <end position="113"/>
    </location>
</feature>
<sequence length="284" mass="31701">MARPIGEGRGCLLLSTRRGAGRSSPTFREERWAVMPDSRSEAPREPSIASEESRIGNARTGSARRESPWNRPCSGGRSAIAAACIPDRRSLWWQDRLKDPRPGRRPASSRRHRPPADSSHLPHGFPHNITRESSSMMLRKWLALAASVSCVAILTAGLSAAAPQEEETLEELMEKVSTANNKINRYIRTPVSFKKSQDEIVSLAKELVELGKKSRENEEALDKAKDVEKPKEKWQALMDDMIKHTETLVKQAEAGDQGLAKDAHTEVKKACAECHKVFRVEDDF</sequence>
<feature type="region of interest" description="Disordered" evidence="2">
    <location>
        <begin position="95"/>
        <end position="127"/>
    </location>
</feature>
<evidence type="ECO:0000313" key="3">
    <source>
        <dbReference type="EMBL" id="RUL88567.1"/>
    </source>
</evidence>
<dbReference type="GO" id="GO:0020037">
    <property type="term" value="F:heme binding"/>
    <property type="evidence" value="ECO:0007669"/>
    <property type="project" value="InterPro"/>
</dbReference>
<reference evidence="3 4" key="2">
    <citation type="submission" date="2019-01" db="EMBL/GenBank/DDBJ databases">
        <title>Tautonia sociabilis, a novel thermotolerant planctomycete of Isosphaeraceae family, isolated from a 4000 m deep subterranean habitat.</title>
        <authorList>
            <person name="Kovaleva O.L."/>
            <person name="Elcheninov A.G."/>
            <person name="Van Heerden E."/>
            <person name="Toshchakov S.V."/>
            <person name="Novikov A."/>
            <person name="Bonch-Osmolovskaya E.A."/>
            <person name="Kublanov I.V."/>
        </authorList>
    </citation>
    <scope>NUCLEOTIDE SEQUENCE [LARGE SCALE GENOMIC DNA]</scope>
    <source>
        <strain evidence="3 4">GM2012</strain>
    </source>
</reference>
<dbReference type="GO" id="GO:0005506">
    <property type="term" value="F:iron ion binding"/>
    <property type="evidence" value="ECO:0007669"/>
    <property type="project" value="InterPro"/>
</dbReference>
<gene>
    <name evidence="3" type="ORF">TsocGM_06495</name>
</gene>
<dbReference type="AlphaFoldDB" id="A0A432MMZ7"/>
<dbReference type="Gene3D" id="1.20.120.10">
    <property type="entry name" value="Cytochrome c/b562"/>
    <property type="match status" value="1"/>
</dbReference>